<dbReference type="PANTHER" id="PTHR35007">
    <property type="entry name" value="INTEGRAL MEMBRANE PROTEIN-RELATED"/>
    <property type="match status" value="1"/>
</dbReference>
<comment type="subcellular location">
    <subcellularLocation>
        <location evidence="1">Cell membrane</location>
        <topology evidence="1">Multi-pass membrane protein</topology>
    </subcellularLocation>
</comment>
<proteinExistence type="predicted"/>
<name>A0A7H0HV75_9ACTN</name>
<dbReference type="EMBL" id="CP060825">
    <property type="protein sequence ID" value="QNP64441.1"/>
    <property type="molecule type" value="Genomic_DNA"/>
</dbReference>
<accession>A0A7H0HV75</accession>
<protein>
    <submittedName>
        <fullName evidence="8">Type II secretion system F family protein</fullName>
    </submittedName>
</protein>
<feature type="transmembrane region" description="Helical" evidence="6">
    <location>
        <begin position="231"/>
        <end position="253"/>
    </location>
</feature>
<organism evidence="8 9">
    <name type="scientific">Streptomyces genisteinicus</name>
    <dbReference type="NCBI Taxonomy" id="2768068"/>
    <lineage>
        <taxon>Bacteria</taxon>
        <taxon>Bacillati</taxon>
        <taxon>Actinomycetota</taxon>
        <taxon>Actinomycetes</taxon>
        <taxon>Kitasatosporales</taxon>
        <taxon>Streptomycetaceae</taxon>
        <taxon>Streptomyces</taxon>
    </lineage>
</organism>
<dbReference type="InterPro" id="IPR018076">
    <property type="entry name" value="T2SS_GspF_dom"/>
</dbReference>
<dbReference type="Pfam" id="PF00482">
    <property type="entry name" value="T2SSF"/>
    <property type="match status" value="1"/>
</dbReference>
<dbReference type="Proteomes" id="UP000516230">
    <property type="component" value="Chromosome"/>
</dbReference>
<dbReference type="PANTHER" id="PTHR35007:SF4">
    <property type="entry name" value="CONSERVED TRANSMEMBRANE PROTEIN-RELATED"/>
    <property type="match status" value="1"/>
</dbReference>
<evidence type="ECO:0000256" key="4">
    <source>
        <dbReference type="ARBA" id="ARBA00022989"/>
    </source>
</evidence>
<keyword evidence="9" id="KW-1185">Reference proteome</keyword>
<evidence type="ECO:0000313" key="8">
    <source>
        <dbReference type="EMBL" id="QNP64441.1"/>
    </source>
</evidence>
<keyword evidence="3 6" id="KW-0812">Transmembrane</keyword>
<dbReference type="GO" id="GO:0005886">
    <property type="term" value="C:plasma membrane"/>
    <property type="evidence" value="ECO:0007669"/>
    <property type="project" value="UniProtKB-SubCell"/>
</dbReference>
<evidence type="ECO:0000256" key="6">
    <source>
        <dbReference type="SAM" id="Phobius"/>
    </source>
</evidence>
<reference evidence="8 9" key="1">
    <citation type="submission" date="2020-08" db="EMBL/GenBank/DDBJ databases">
        <title>A novel species.</title>
        <authorList>
            <person name="Gao J."/>
        </authorList>
    </citation>
    <scope>NUCLEOTIDE SEQUENCE [LARGE SCALE GENOMIC DNA]</scope>
    <source>
        <strain evidence="8 9">CRPJ-33</strain>
    </source>
</reference>
<keyword evidence="5 6" id="KW-0472">Membrane</keyword>
<evidence type="ECO:0000313" key="9">
    <source>
        <dbReference type="Proteomes" id="UP000516230"/>
    </source>
</evidence>
<dbReference type="RefSeq" id="WP_187741575.1">
    <property type="nucleotide sequence ID" value="NZ_CP060825.1"/>
</dbReference>
<evidence type="ECO:0000259" key="7">
    <source>
        <dbReference type="Pfam" id="PF00482"/>
    </source>
</evidence>
<evidence type="ECO:0000256" key="5">
    <source>
        <dbReference type="ARBA" id="ARBA00023136"/>
    </source>
</evidence>
<evidence type="ECO:0000256" key="3">
    <source>
        <dbReference type="ARBA" id="ARBA00022692"/>
    </source>
</evidence>
<dbReference type="AlphaFoldDB" id="A0A7H0HV75"/>
<feature type="transmembrane region" description="Helical" evidence="6">
    <location>
        <begin position="76"/>
        <end position="102"/>
    </location>
</feature>
<feature type="domain" description="Type II secretion system protein GspF" evidence="7">
    <location>
        <begin position="132"/>
        <end position="247"/>
    </location>
</feature>
<evidence type="ECO:0000256" key="2">
    <source>
        <dbReference type="ARBA" id="ARBA00022475"/>
    </source>
</evidence>
<feature type="transmembrane region" description="Helical" evidence="6">
    <location>
        <begin position="259"/>
        <end position="283"/>
    </location>
</feature>
<dbReference type="KEGG" id="sgj:IAG43_17005"/>
<keyword evidence="4 6" id="KW-1133">Transmembrane helix</keyword>
<gene>
    <name evidence="8" type="ORF">IAG43_17005</name>
</gene>
<keyword evidence="2" id="KW-1003">Cell membrane</keyword>
<evidence type="ECO:0000256" key="1">
    <source>
        <dbReference type="ARBA" id="ARBA00004651"/>
    </source>
</evidence>
<sequence length="294" mass="29454">MAAAAGTDGGGAVRLGETVCAAAACAGAAAWLVTADGRERRRAALLLAGPAQPLSRDRLHGSLLGLARRHTEWLCLLPAALLALLAGSVVPAVLGVLAVPLVRRRLRARQREREKRRRAAEVVALCGAITGELRAGSQPGAALRLGARATDALGGGESAVLAAARFGGDVPETLRAASQQPGAEGLAGMAACWQVAVGSGAGLADGLDRLEAALRSAVDQQDELRAQLAGAWSTVTLLALLPLAGLGLGAALGADPLEVLFHTPAGLACLAIGGVLETAGVLWSGRIVRAGSAA</sequence>